<evidence type="ECO:0000313" key="2">
    <source>
        <dbReference type="Proteomes" id="UP000324222"/>
    </source>
</evidence>
<dbReference type="Proteomes" id="UP000324222">
    <property type="component" value="Unassembled WGS sequence"/>
</dbReference>
<dbReference type="AlphaFoldDB" id="A0A5B7GFZ2"/>
<name>A0A5B7GFZ2_PORTR</name>
<keyword evidence="2" id="KW-1185">Reference proteome</keyword>
<organism evidence="1 2">
    <name type="scientific">Portunus trituberculatus</name>
    <name type="common">Swimming crab</name>
    <name type="synonym">Neptunus trituberculatus</name>
    <dbReference type="NCBI Taxonomy" id="210409"/>
    <lineage>
        <taxon>Eukaryota</taxon>
        <taxon>Metazoa</taxon>
        <taxon>Ecdysozoa</taxon>
        <taxon>Arthropoda</taxon>
        <taxon>Crustacea</taxon>
        <taxon>Multicrustacea</taxon>
        <taxon>Malacostraca</taxon>
        <taxon>Eumalacostraca</taxon>
        <taxon>Eucarida</taxon>
        <taxon>Decapoda</taxon>
        <taxon>Pleocyemata</taxon>
        <taxon>Brachyura</taxon>
        <taxon>Eubrachyura</taxon>
        <taxon>Portunoidea</taxon>
        <taxon>Portunidae</taxon>
        <taxon>Portuninae</taxon>
        <taxon>Portunus</taxon>
    </lineage>
</organism>
<comment type="caution">
    <text evidence="1">The sequence shown here is derived from an EMBL/GenBank/DDBJ whole genome shotgun (WGS) entry which is preliminary data.</text>
</comment>
<gene>
    <name evidence="1" type="ORF">E2C01_050258</name>
</gene>
<proteinExistence type="predicted"/>
<reference evidence="1 2" key="1">
    <citation type="submission" date="2019-05" db="EMBL/GenBank/DDBJ databases">
        <title>Another draft genome of Portunus trituberculatus and its Hox gene families provides insights of decapod evolution.</title>
        <authorList>
            <person name="Jeong J.-H."/>
            <person name="Song I."/>
            <person name="Kim S."/>
            <person name="Choi T."/>
            <person name="Kim D."/>
            <person name="Ryu S."/>
            <person name="Kim W."/>
        </authorList>
    </citation>
    <scope>NUCLEOTIDE SEQUENCE [LARGE SCALE GENOMIC DNA]</scope>
    <source>
        <tissue evidence="1">Muscle</tissue>
    </source>
</reference>
<dbReference type="EMBL" id="VSRR010013842">
    <property type="protein sequence ID" value="MPC56305.1"/>
    <property type="molecule type" value="Genomic_DNA"/>
</dbReference>
<sequence length="93" mass="10495">MPGNVHQQTFVLHQVKQFFTERRAPLYSSSGVPVVLKLHLVKDNLTGWRIIRECSNCYRASGEQDNSKGMVPSCKVPELHSTPVCRVDAREEG</sequence>
<accession>A0A5B7GFZ2</accession>
<evidence type="ECO:0000313" key="1">
    <source>
        <dbReference type="EMBL" id="MPC56305.1"/>
    </source>
</evidence>
<protein>
    <submittedName>
        <fullName evidence="1">Uncharacterized protein</fullName>
    </submittedName>
</protein>